<dbReference type="Gene3D" id="2.170.270.10">
    <property type="entry name" value="SET domain"/>
    <property type="match status" value="1"/>
</dbReference>
<sequence>MSRRKPRRNPLSVATHFVHRGVDQPGFTVKKVSEEIGLGVFAEREFQAGEFLLEYRENVRNTSDTEGDDQTYIFHFQKGKKKLCIDATSSTCIAKMINDEWRTPNCKIKRVDVDDKPILLIFALTCIKTGQELRYDYGQDSAPWRLVDYHVPGPDPDEAESSEEETGKDLPVPEDMECSELNNQEPYPDKSEGSKQENYHVPGSDPDEADGSGEEDYQASGPDEAERSEEEDYQASGPDEAESSEEENYHVPGSDPDEAEGSEEEKMSSPEEDNLSHVSESDVESCASEVIPIYHRPVRNQSGVKVLTSSNCDGRRVWDKHQYCVYCNKAFAKLPRHLESAHSGERDVAEALMYDKKSKERSKRWEILRNKGNHSHNVEVLKKGEGFIIPVKRPTQGVPVSCYLPCKQCLGYYVAKDMWKHLKQCPLTEEKKRQSKHLRSECALLLPMADATSSAFREKVLAKMINDDVSWLAKNDETILQLGQRIMGSVDDAVHMFQYVSQKMRQVARFLLVVRDLNPELQTIQDSINPKYFDTVVQGVKLSSGYDSGGNTYKTPSLALKLGHSIRKCAMIVKSKRIKTDEEELQRRGNEFDDPCANDWAAAVSSRAL</sequence>
<dbReference type="SUPFAM" id="SSF82199">
    <property type="entry name" value="SET domain"/>
    <property type="match status" value="1"/>
</dbReference>
<evidence type="ECO:0000313" key="4">
    <source>
        <dbReference type="Proteomes" id="UP001152320"/>
    </source>
</evidence>
<gene>
    <name evidence="3" type="ORF">HOLleu_16992</name>
</gene>
<dbReference type="GO" id="GO:0032259">
    <property type="term" value="P:methylation"/>
    <property type="evidence" value="ECO:0007669"/>
    <property type="project" value="UniProtKB-KW"/>
</dbReference>
<feature type="compositionally biased region" description="Acidic residues" evidence="1">
    <location>
        <begin position="205"/>
        <end position="217"/>
    </location>
</feature>
<dbReference type="Proteomes" id="UP001152320">
    <property type="component" value="Chromosome 7"/>
</dbReference>
<dbReference type="Pfam" id="PF00856">
    <property type="entry name" value="SET"/>
    <property type="match status" value="1"/>
</dbReference>
<feature type="compositionally biased region" description="Basic and acidic residues" evidence="1">
    <location>
        <begin position="187"/>
        <end position="198"/>
    </location>
</feature>
<accession>A0A9Q1C4X6</accession>
<dbReference type="PANTHER" id="PTHR33480:SF1">
    <property type="entry name" value="TYR RECOMBINASE DOMAIN-CONTAINING PROTEIN"/>
    <property type="match status" value="1"/>
</dbReference>
<proteinExistence type="predicted"/>
<dbReference type="OrthoDB" id="5376140at2759"/>
<feature type="compositionally biased region" description="Acidic residues" evidence="1">
    <location>
        <begin position="155"/>
        <end position="178"/>
    </location>
</feature>
<dbReference type="InterPro" id="IPR001214">
    <property type="entry name" value="SET_dom"/>
</dbReference>
<dbReference type="AlphaFoldDB" id="A0A9Q1C4X6"/>
<evidence type="ECO:0000256" key="1">
    <source>
        <dbReference type="SAM" id="MobiDB-lite"/>
    </source>
</evidence>
<keyword evidence="3" id="KW-0808">Transferase</keyword>
<evidence type="ECO:0000313" key="3">
    <source>
        <dbReference type="EMBL" id="KAJ8039318.1"/>
    </source>
</evidence>
<dbReference type="PROSITE" id="PS50280">
    <property type="entry name" value="SET"/>
    <property type="match status" value="1"/>
</dbReference>
<reference evidence="3" key="1">
    <citation type="submission" date="2021-10" db="EMBL/GenBank/DDBJ databases">
        <title>Tropical sea cucumber genome reveals ecological adaptation and Cuvierian tubules defense mechanism.</title>
        <authorList>
            <person name="Chen T."/>
        </authorList>
    </citation>
    <scope>NUCLEOTIDE SEQUENCE</scope>
    <source>
        <strain evidence="3">Nanhai2018</strain>
        <tissue evidence="3">Muscle</tissue>
    </source>
</reference>
<keyword evidence="3" id="KW-0489">Methyltransferase</keyword>
<name>A0A9Q1C4X6_HOLLE</name>
<feature type="compositionally biased region" description="Acidic residues" evidence="1">
    <location>
        <begin position="226"/>
        <end position="246"/>
    </location>
</feature>
<dbReference type="PANTHER" id="PTHR33480">
    <property type="entry name" value="SET DOMAIN-CONTAINING PROTEIN-RELATED"/>
    <property type="match status" value="1"/>
</dbReference>
<evidence type="ECO:0000259" key="2">
    <source>
        <dbReference type="PROSITE" id="PS50280"/>
    </source>
</evidence>
<dbReference type="InterPro" id="IPR046341">
    <property type="entry name" value="SET_dom_sf"/>
</dbReference>
<dbReference type="SMART" id="SM00317">
    <property type="entry name" value="SET"/>
    <property type="match status" value="1"/>
</dbReference>
<feature type="domain" description="SET" evidence="2">
    <location>
        <begin position="25"/>
        <end position="138"/>
    </location>
</feature>
<organism evidence="3 4">
    <name type="scientific">Holothuria leucospilota</name>
    <name type="common">Black long sea cucumber</name>
    <name type="synonym">Mertensiothuria leucospilota</name>
    <dbReference type="NCBI Taxonomy" id="206669"/>
    <lineage>
        <taxon>Eukaryota</taxon>
        <taxon>Metazoa</taxon>
        <taxon>Echinodermata</taxon>
        <taxon>Eleutherozoa</taxon>
        <taxon>Echinozoa</taxon>
        <taxon>Holothuroidea</taxon>
        <taxon>Aspidochirotacea</taxon>
        <taxon>Aspidochirotida</taxon>
        <taxon>Holothuriidae</taxon>
        <taxon>Holothuria</taxon>
    </lineage>
</organism>
<dbReference type="EMBL" id="JAIZAY010000007">
    <property type="protein sequence ID" value="KAJ8039318.1"/>
    <property type="molecule type" value="Genomic_DNA"/>
</dbReference>
<keyword evidence="4" id="KW-1185">Reference proteome</keyword>
<feature type="region of interest" description="Disordered" evidence="1">
    <location>
        <begin position="146"/>
        <end position="283"/>
    </location>
</feature>
<protein>
    <submittedName>
        <fullName evidence="3">N-lysine methyltransferase KMT5A</fullName>
    </submittedName>
</protein>
<comment type="caution">
    <text evidence="3">The sequence shown here is derived from an EMBL/GenBank/DDBJ whole genome shotgun (WGS) entry which is preliminary data.</text>
</comment>
<dbReference type="GO" id="GO:0008168">
    <property type="term" value="F:methyltransferase activity"/>
    <property type="evidence" value="ECO:0007669"/>
    <property type="project" value="UniProtKB-KW"/>
</dbReference>